<dbReference type="PATRIC" id="fig|1429438.4.peg.4885"/>
<dbReference type="Pfam" id="PF00501">
    <property type="entry name" value="AMP-binding"/>
    <property type="match status" value="1"/>
</dbReference>
<dbReference type="AlphaFoldDB" id="W4LF27"/>
<protein>
    <recommendedName>
        <fullName evidence="5">Carrier domain-containing protein</fullName>
    </recommendedName>
</protein>
<gene>
    <name evidence="3" type="ORF">ETSY1_25570</name>
</gene>
<dbReference type="InterPro" id="IPR001242">
    <property type="entry name" value="Condensation_dom"/>
</dbReference>
<dbReference type="InterPro" id="IPR010071">
    <property type="entry name" value="AA_adenyl_dom"/>
</dbReference>
<organism evidence="3 4">
    <name type="scientific">Entotheonella factor</name>
    <dbReference type="NCBI Taxonomy" id="1429438"/>
    <lineage>
        <taxon>Bacteria</taxon>
        <taxon>Pseudomonadati</taxon>
        <taxon>Nitrospinota/Tectimicrobiota group</taxon>
        <taxon>Candidatus Tectimicrobiota</taxon>
        <taxon>Candidatus Entotheonellia</taxon>
        <taxon>Candidatus Entotheonellales</taxon>
        <taxon>Candidatus Entotheonellaceae</taxon>
        <taxon>Candidatus Entotheonella</taxon>
    </lineage>
</organism>
<dbReference type="GO" id="GO:0031177">
    <property type="term" value="F:phosphopantetheine binding"/>
    <property type="evidence" value="ECO:0007669"/>
    <property type="project" value="TreeGrafter"/>
</dbReference>
<dbReference type="PANTHER" id="PTHR45527:SF1">
    <property type="entry name" value="FATTY ACID SYNTHASE"/>
    <property type="match status" value="1"/>
</dbReference>
<dbReference type="HOGENOM" id="CLU_000022_2_4_7"/>
<dbReference type="Gene3D" id="3.30.559.30">
    <property type="entry name" value="Nonribosomal peptide synthetase, condensation domain"/>
    <property type="match status" value="1"/>
</dbReference>
<evidence type="ECO:0000259" key="1">
    <source>
        <dbReference type="Pfam" id="PF00501"/>
    </source>
</evidence>
<dbReference type="GO" id="GO:0044550">
    <property type="term" value="P:secondary metabolite biosynthetic process"/>
    <property type="evidence" value="ECO:0007669"/>
    <property type="project" value="TreeGrafter"/>
</dbReference>
<sequence>MSSTLQIAPSLASQQKRDLLAQLARQMASPPSASGQLSHGQAAIWFTQQLSPHSSAYHVVFSTRIRSKVDDLFMRQALQFLLDRHDILRTTYAECHGVPTSYLHPEMAVDFEVIPVDRKPWEQHQERLCFDIGQPFDLERGPMLRARLYRQSDDDSMLVLTLHHIAIDGGSIGILLQELRVVYAALRAQQPIRLPPLLVTYDHYVRQQTDMLAGPKGDRLRAYWLKQLSGEVPVLELPLDRPRRAVQVHRSASYAFQLSSQLTEALNTLAQREGVTLYMILLAALQILLHRYSGQDDIWVGSPIRRKQPSFRQLVGYCVNSVVMRGDLSDHPTFREFLSQVRRTVLDAIRHADYPFPLLVQHLQPQREISRSALFQVSLILQTQVLEPELLPCIIPAGNSPEPIDFGDLVLEPYPFLRQEGPFDLGFEMAEIGPSLCGLLQYNANLFDSSTIARMAQHFTMLLEGLVAHPDKSVKVLPLITAAERRQLLCEWTDTQRAYPADMCFHELFEAQVEYSPEAEAVVDARCGVLTYRKLNDQANQLAHHLRAQGVTSEAVIGVYMERCLETVISLLAIFKSGGAYLPLAPALPVERLDLMISNANAFAIVTKCEYADRLQAYQNRMIVLDADWEQIGQQPTSNPVNRSTPKSLAYVIYTSGSTGMPKGAMVEQRGLVNHLDAKIADLNLTQKDRLAETAPQSFDISIWQFLVALLVGGSVHIFDDDTVHNPGKLLDRVEAEGITIFEVVPSQLRLMLDDLNSREMNRPGFTNLRWLVLAGEVLPPRLCREWFGYYADVPLMNAYGPTECTDNVTHHAIYEAPPAEMVSVPIGRSVANLRLYVLDDQLQPTPIGVPGELYIGGVGVGRGYLNDPKRTAAAFMADPFATEPRNRGRVSTRLGTWHATSRMEPLSFWDASTTKSKYAGAASSWVKSKRFWLAIPKCVRVWSSFTNETMMITSWWRTWCRGVAPPSRLANCVVT</sequence>
<keyword evidence="4" id="KW-1185">Reference proteome</keyword>
<evidence type="ECO:0000313" key="3">
    <source>
        <dbReference type="EMBL" id="ETW96693.1"/>
    </source>
</evidence>
<dbReference type="InterPro" id="IPR020845">
    <property type="entry name" value="AMP-binding_CS"/>
</dbReference>
<dbReference type="EMBL" id="AZHW01000757">
    <property type="protein sequence ID" value="ETW96693.1"/>
    <property type="molecule type" value="Genomic_DNA"/>
</dbReference>
<name>W4LF27_ENTF1</name>
<feature type="domain" description="Condensation" evidence="2">
    <location>
        <begin position="37"/>
        <end position="489"/>
    </location>
</feature>
<evidence type="ECO:0000313" key="4">
    <source>
        <dbReference type="Proteomes" id="UP000019141"/>
    </source>
</evidence>
<dbReference type="PANTHER" id="PTHR45527">
    <property type="entry name" value="NONRIBOSOMAL PEPTIDE SYNTHETASE"/>
    <property type="match status" value="1"/>
</dbReference>
<dbReference type="Proteomes" id="UP000019141">
    <property type="component" value="Unassembled WGS sequence"/>
</dbReference>
<dbReference type="FunFam" id="3.40.50.980:FF:000001">
    <property type="entry name" value="Non-ribosomal peptide synthetase"/>
    <property type="match status" value="1"/>
</dbReference>
<dbReference type="Gene3D" id="3.40.50.980">
    <property type="match status" value="2"/>
</dbReference>
<evidence type="ECO:0008006" key="5">
    <source>
        <dbReference type="Google" id="ProtNLM"/>
    </source>
</evidence>
<dbReference type="InterPro" id="IPR023213">
    <property type="entry name" value="CAT-like_dom_sf"/>
</dbReference>
<dbReference type="Gene3D" id="2.30.38.10">
    <property type="entry name" value="Luciferase, Domain 3"/>
    <property type="match status" value="1"/>
</dbReference>
<dbReference type="Pfam" id="PF00668">
    <property type="entry name" value="Condensation"/>
    <property type="match status" value="1"/>
</dbReference>
<accession>W4LF27</accession>
<dbReference type="Gene3D" id="3.30.559.10">
    <property type="entry name" value="Chloramphenicol acetyltransferase-like domain"/>
    <property type="match status" value="1"/>
</dbReference>
<dbReference type="SUPFAM" id="SSF52777">
    <property type="entry name" value="CoA-dependent acyltransferases"/>
    <property type="match status" value="2"/>
</dbReference>
<dbReference type="InterPro" id="IPR000873">
    <property type="entry name" value="AMP-dep_synth/lig_dom"/>
</dbReference>
<proteinExistence type="predicted"/>
<reference evidence="3 4" key="1">
    <citation type="journal article" date="2014" name="Nature">
        <title>An environmental bacterial taxon with a large and distinct metabolic repertoire.</title>
        <authorList>
            <person name="Wilson M.C."/>
            <person name="Mori T."/>
            <person name="Ruckert C."/>
            <person name="Uria A.R."/>
            <person name="Helf M.J."/>
            <person name="Takada K."/>
            <person name="Gernert C."/>
            <person name="Steffens U.A."/>
            <person name="Heycke N."/>
            <person name="Schmitt S."/>
            <person name="Rinke C."/>
            <person name="Helfrich E.J."/>
            <person name="Brachmann A.O."/>
            <person name="Gurgui C."/>
            <person name="Wakimoto T."/>
            <person name="Kracht M."/>
            <person name="Crusemann M."/>
            <person name="Hentschel U."/>
            <person name="Abe I."/>
            <person name="Matsunaga S."/>
            <person name="Kalinowski J."/>
            <person name="Takeyama H."/>
            <person name="Piel J."/>
        </authorList>
    </citation>
    <scope>NUCLEOTIDE SEQUENCE [LARGE SCALE GENOMIC DNA]</scope>
    <source>
        <strain evidence="4">TSY1</strain>
    </source>
</reference>
<dbReference type="NCBIfam" id="TIGR01733">
    <property type="entry name" value="AA-adenyl-dom"/>
    <property type="match status" value="1"/>
</dbReference>
<dbReference type="GO" id="GO:0005829">
    <property type="term" value="C:cytosol"/>
    <property type="evidence" value="ECO:0007669"/>
    <property type="project" value="TreeGrafter"/>
</dbReference>
<dbReference type="GO" id="GO:0043041">
    <property type="term" value="P:amino acid activation for nonribosomal peptide biosynthetic process"/>
    <property type="evidence" value="ECO:0007669"/>
    <property type="project" value="TreeGrafter"/>
</dbReference>
<dbReference type="CDD" id="cd19531">
    <property type="entry name" value="LCL_NRPS-like"/>
    <property type="match status" value="1"/>
</dbReference>
<dbReference type="GO" id="GO:0003824">
    <property type="term" value="F:catalytic activity"/>
    <property type="evidence" value="ECO:0007669"/>
    <property type="project" value="InterPro"/>
</dbReference>
<feature type="domain" description="AMP-dependent synthetase/ligase" evidence="1">
    <location>
        <begin position="509"/>
        <end position="866"/>
    </location>
</feature>
<dbReference type="PROSITE" id="PS00455">
    <property type="entry name" value="AMP_BINDING"/>
    <property type="match status" value="1"/>
</dbReference>
<dbReference type="CDD" id="cd05930">
    <property type="entry name" value="A_NRPS"/>
    <property type="match status" value="1"/>
</dbReference>
<evidence type="ECO:0000259" key="2">
    <source>
        <dbReference type="Pfam" id="PF00668"/>
    </source>
</evidence>
<dbReference type="SUPFAM" id="SSF56801">
    <property type="entry name" value="Acetyl-CoA synthetase-like"/>
    <property type="match status" value="1"/>
</dbReference>
<comment type="caution">
    <text evidence="3">The sequence shown here is derived from an EMBL/GenBank/DDBJ whole genome shotgun (WGS) entry which is preliminary data.</text>
</comment>